<dbReference type="SMART" id="SM00450">
    <property type="entry name" value="RHOD"/>
    <property type="match status" value="1"/>
</dbReference>
<dbReference type="PROSITE" id="PS50206">
    <property type="entry name" value="RHODANESE_3"/>
    <property type="match status" value="1"/>
</dbReference>
<dbReference type="Pfam" id="PF00581">
    <property type="entry name" value="Rhodanese"/>
    <property type="match status" value="1"/>
</dbReference>
<dbReference type="HOGENOM" id="CLU_089574_13_2_9"/>
<dbReference type="InterPro" id="IPR036873">
    <property type="entry name" value="Rhodanese-like_dom_sf"/>
</dbReference>
<dbReference type="PROSITE" id="PS00380">
    <property type="entry name" value="RHODANESE_1"/>
    <property type="match status" value="1"/>
</dbReference>
<evidence type="ECO:0000313" key="3">
    <source>
        <dbReference type="Proteomes" id="UP000012589"/>
    </source>
</evidence>
<dbReference type="InterPro" id="IPR050229">
    <property type="entry name" value="GlpE_sulfurtransferase"/>
</dbReference>
<dbReference type="OrthoDB" id="9800872at2"/>
<dbReference type="STRING" id="1235802.C823_03311"/>
<dbReference type="SUPFAM" id="SSF52821">
    <property type="entry name" value="Rhodanese/Cell cycle control phosphatase"/>
    <property type="match status" value="1"/>
</dbReference>
<organism evidence="2 3">
    <name type="scientific">Eubacterium plexicaudatum ASF492</name>
    <dbReference type="NCBI Taxonomy" id="1235802"/>
    <lineage>
        <taxon>Bacteria</taxon>
        <taxon>Bacillati</taxon>
        <taxon>Bacillota</taxon>
        <taxon>Clostridia</taxon>
        <taxon>Eubacteriales</taxon>
        <taxon>Eubacteriaceae</taxon>
        <taxon>Eubacterium</taxon>
    </lineage>
</organism>
<dbReference type="EMBL" id="AQFT01000099">
    <property type="protein sequence ID" value="EMZ24354.1"/>
    <property type="molecule type" value="Genomic_DNA"/>
</dbReference>
<dbReference type="InterPro" id="IPR001763">
    <property type="entry name" value="Rhodanese-like_dom"/>
</dbReference>
<proteinExistence type="predicted"/>
<dbReference type="GO" id="GO:0004792">
    <property type="term" value="F:thiosulfate-cyanide sulfurtransferase activity"/>
    <property type="evidence" value="ECO:0007669"/>
    <property type="project" value="InterPro"/>
</dbReference>
<dbReference type="PANTHER" id="PTHR43031:SF16">
    <property type="entry name" value="OXIDOREDUCTASE"/>
    <property type="match status" value="1"/>
</dbReference>
<sequence>MDFELIKCKDAPSYLERRDTFFVDLRDPEQYMEYHLPGARNFPYEYMEEWEHRLPKTGKIIFYCEHGNLSLMAAKRLSRRGYRVGALIGGVECFLSQNAHMYKI</sequence>
<dbReference type="AlphaFoldDB" id="N2AIS9"/>
<dbReference type="Proteomes" id="UP000012589">
    <property type="component" value="Unassembled WGS sequence"/>
</dbReference>
<evidence type="ECO:0000259" key="1">
    <source>
        <dbReference type="PROSITE" id="PS50206"/>
    </source>
</evidence>
<dbReference type="Gene3D" id="3.40.250.10">
    <property type="entry name" value="Rhodanese-like domain"/>
    <property type="match status" value="1"/>
</dbReference>
<dbReference type="InterPro" id="IPR001307">
    <property type="entry name" value="Thiosulphate_STrfase_CS"/>
</dbReference>
<protein>
    <recommendedName>
        <fullName evidence="1">Rhodanese domain-containing protein</fullName>
    </recommendedName>
</protein>
<reference evidence="2 3" key="1">
    <citation type="journal article" date="2014" name="Genome Announc.">
        <title>Draft genome sequences of the altered schaedler flora, a defined bacterial community from gnotobiotic mice.</title>
        <authorList>
            <person name="Wannemuehler M.J."/>
            <person name="Overstreet A.M."/>
            <person name="Ward D.V."/>
            <person name="Phillips G.J."/>
        </authorList>
    </citation>
    <scope>NUCLEOTIDE SEQUENCE [LARGE SCALE GENOMIC DNA]</scope>
    <source>
        <strain evidence="2 3">ASF492</strain>
    </source>
</reference>
<dbReference type="eggNOG" id="COG0607">
    <property type="taxonomic scope" value="Bacteria"/>
</dbReference>
<feature type="domain" description="Rhodanese" evidence="1">
    <location>
        <begin position="16"/>
        <end position="103"/>
    </location>
</feature>
<dbReference type="PATRIC" id="fig|1235802.3.peg.3499"/>
<dbReference type="PANTHER" id="PTHR43031">
    <property type="entry name" value="FAD-DEPENDENT OXIDOREDUCTASE"/>
    <property type="match status" value="1"/>
</dbReference>
<comment type="caution">
    <text evidence="2">The sequence shown here is derived from an EMBL/GenBank/DDBJ whole genome shotgun (WGS) entry which is preliminary data.</text>
</comment>
<dbReference type="CDD" id="cd00158">
    <property type="entry name" value="RHOD"/>
    <property type="match status" value="1"/>
</dbReference>
<keyword evidence="3" id="KW-1185">Reference proteome</keyword>
<name>N2AIS9_9FIRM</name>
<evidence type="ECO:0000313" key="2">
    <source>
        <dbReference type="EMBL" id="EMZ24354.1"/>
    </source>
</evidence>
<gene>
    <name evidence="2" type="ORF">C823_03311</name>
</gene>
<accession>N2AIS9</accession>